<organism evidence="8 9">
    <name type="scientific">Cellulomonas triticagri</name>
    <dbReference type="NCBI Taxonomy" id="2483352"/>
    <lineage>
        <taxon>Bacteria</taxon>
        <taxon>Bacillati</taxon>
        <taxon>Actinomycetota</taxon>
        <taxon>Actinomycetes</taxon>
        <taxon>Micrococcales</taxon>
        <taxon>Cellulomonadaceae</taxon>
        <taxon>Cellulomonas</taxon>
    </lineage>
</organism>
<dbReference type="GO" id="GO:0005886">
    <property type="term" value="C:plasma membrane"/>
    <property type="evidence" value="ECO:0007669"/>
    <property type="project" value="UniProtKB-SubCell"/>
</dbReference>
<feature type="transmembrane region" description="Helical" evidence="6">
    <location>
        <begin position="277"/>
        <end position="298"/>
    </location>
</feature>
<feature type="transmembrane region" description="Helical" evidence="6">
    <location>
        <begin position="336"/>
        <end position="355"/>
    </location>
</feature>
<dbReference type="Gene3D" id="1.20.1250.20">
    <property type="entry name" value="MFS general substrate transporter like domains"/>
    <property type="match status" value="1"/>
</dbReference>
<feature type="transmembrane region" description="Helical" evidence="6">
    <location>
        <begin position="51"/>
        <end position="69"/>
    </location>
</feature>
<dbReference type="Pfam" id="PF07690">
    <property type="entry name" value="MFS_1"/>
    <property type="match status" value="1"/>
</dbReference>
<evidence type="ECO:0000313" key="8">
    <source>
        <dbReference type="EMBL" id="RMI12553.1"/>
    </source>
</evidence>
<accession>A0A3M2JLT5</accession>
<gene>
    <name evidence="8" type="ORF">EBM89_08245</name>
</gene>
<evidence type="ECO:0000256" key="6">
    <source>
        <dbReference type="SAM" id="Phobius"/>
    </source>
</evidence>
<reference evidence="8 9" key="1">
    <citation type="submission" date="2018-10" db="EMBL/GenBank/DDBJ databases">
        <title>Isolation, diversity and antifungal activity of actinobacteria from wheat.</title>
        <authorList>
            <person name="Han C."/>
        </authorList>
    </citation>
    <scope>NUCLEOTIDE SEQUENCE [LARGE SCALE GENOMIC DNA]</scope>
    <source>
        <strain evidence="8 9">NEAU-YY56</strain>
    </source>
</reference>
<feature type="domain" description="Major facilitator superfamily (MFS) profile" evidence="7">
    <location>
        <begin position="15"/>
        <end position="460"/>
    </location>
</feature>
<dbReference type="InterPro" id="IPR036259">
    <property type="entry name" value="MFS_trans_sf"/>
</dbReference>
<evidence type="ECO:0000259" key="7">
    <source>
        <dbReference type="PROSITE" id="PS50850"/>
    </source>
</evidence>
<keyword evidence="3 6" id="KW-0812">Transmembrane</keyword>
<dbReference type="InterPro" id="IPR020846">
    <property type="entry name" value="MFS_dom"/>
</dbReference>
<dbReference type="Proteomes" id="UP000269289">
    <property type="component" value="Unassembled WGS sequence"/>
</dbReference>
<dbReference type="PROSITE" id="PS50850">
    <property type="entry name" value="MFS"/>
    <property type="match status" value="1"/>
</dbReference>
<name>A0A3M2JLT5_9CELL</name>
<dbReference type="EMBL" id="RFFI01000035">
    <property type="protein sequence ID" value="RMI12553.1"/>
    <property type="molecule type" value="Genomic_DNA"/>
</dbReference>
<evidence type="ECO:0000313" key="9">
    <source>
        <dbReference type="Proteomes" id="UP000269289"/>
    </source>
</evidence>
<feature type="transmembrane region" description="Helical" evidence="6">
    <location>
        <begin position="237"/>
        <end position="256"/>
    </location>
</feature>
<feature type="transmembrane region" description="Helical" evidence="6">
    <location>
        <begin position="433"/>
        <end position="454"/>
    </location>
</feature>
<dbReference type="Gene3D" id="1.20.1720.10">
    <property type="entry name" value="Multidrug resistance protein D"/>
    <property type="match status" value="1"/>
</dbReference>
<keyword evidence="5 6" id="KW-0472">Membrane</keyword>
<dbReference type="GO" id="GO:0022857">
    <property type="term" value="F:transmembrane transporter activity"/>
    <property type="evidence" value="ECO:0007669"/>
    <property type="project" value="InterPro"/>
</dbReference>
<keyword evidence="9" id="KW-1185">Reference proteome</keyword>
<keyword evidence="4 6" id="KW-1133">Transmembrane helix</keyword>
<feature type="transmembrane region" description="Helical" evidence="6">
    <location>
        <begin position="140"/>
        <end position="166"/>
    </location>
</feature>
<comment type="subcellular location">
    <subcellularLocation>
        <location evidence="1">Cell membrane</location>
        <topology evidence="1">Multi-pass membrane protein</topology>
    </subcellularLocation>
</comment>
<dbReference type="SUPFAM" id="SSF103473">
    <property type="entry name" value="MFS general substrate transporter"/>
    <property type="match status" value="1"/>
</dbReference>
<evidence type="ECO:0000256" key="3">
    <source>
        <dbReference type="ARBA" id="ARBA00022692"/>
    </source>
</evidence>
<feature type="transmembrane region" description="Helical" evidence="6">
    <location>
        <begin position="361"/>
        <end position="380"/>
    </location>
</feature>
<feature type="transmembrane region" description="Helical" evidence="6">
    <location>
        <begin position="172"/>
        <end position="192"/>
    </location>
</feature>
<feature type="transmembrane region" description="Helical" evidence="6">
    <location>
        <begin position="401"/>
        <end position="421"/>
    </location>
</feature>
<protein>
    <submittedName>
        <fullName evidence="8">MFS transporter</fullName>
    </submittedName>
</protein>
<dbReference type="PANTHER" id="PTHR42718:SF9">
    <property type="entry name" value="MAJOR FACILITATOR SUPERFAMILY MULTIDRUG TRANSPORTER MFSC"/>
    <property type="match status" value="1"/>
</dbReference>
<feature type="transmembrane region" description="Helical" evidence="6">
    <location>
        <begin position="310"/>
        <end position="329"/>
    </location>
</feature>
<dbReference type="RefSeq" id="WP_122148962.1">
    <property type="nucleotide sequence ID" value="NZ_RFFI01000035.1"/>
</dbReference>
<evidence type="ECO:0000256" key="4">
    <source>
        <dbReference type="ARBA" id="ARBA00022989"/>
    </source>
</evidence>
<comment type="caution">
    <text evidence="8">The sequence shown here is derived from an EMBL/GenBank/DDBJ whole genome shotgun (WGS) entry which is preliminary data.</text>
</comment>
<dbReference type="OrthoDB" id="3281800at2"/>
<dbReference type="InterPro" id="IPR011701">
    <property type="entry name" value="MFS"/>
</dbReference>
<dbReference type="AlphaFoldDB" id="A0A3M2JLT5"/>
<proteinExistence type="predicted"/>
<feature type="transmembrane region" description="Helical" evidence="6">
    <location>
        <begin position="213"/>
        <end position="231"/>
    </location>
</feature>
<evidence type="ECO:0000256" key="2">
    <source>
        <dbReference type="ARBA" id="ARBA00022448"/>
    </source>
</evidence>
<feature type="transmembrane region" description="Helical" evidence="6">
    <location>
        <begin position="81"/>
        <end position="99"/>
    </location>
</feature>
<keyword evidence="2" id="KW-0813">Transport</keyword>
<sequence>MPTAPAPDRPFGPRFVVPVLVGPVLNPINTTMISVALVPISHDLGIPTSRAVWLVAGLYLASAVAQPVMGRLADVLGPRRVYLAGLVTVLVAGVLPLVWPGFAGVLAARVLIGLGTSSAYPSAMTLISDRSRLVGRPTPPALLSGLSIAGLTTAAVGPVLGGLLIALFEWQAIFLVNVPLALAALAMTLAWIPRDRDRPRAEGVATERPGIDVVGIALFGAGLTALLVFLLELAHPLWPLLGVAVLLLAGFVAWELRRTAPFVDVRMLATNGALTRTYARMFLVYVAAYSVVYGYSQWLQGPAGFDADAAGLLQLPTAVLAGLASVAVARAVRLRAPLVAAGGLAVVGGLLLTGIAADAPLWLLLVVAAVFGVPQGLASVANQAALYRQAPAAQIGTASGLSRTAVYLAAIASSAVIGLVFDEAPTDAGLHVIGWVVLAAGAAATVLAAVDRALAGTEGRRREG</sequence>
<evidence type="ECO:0000256" key="1">
    <source>
        <dbReference type="ARBA" id="ARBA00004651"/>
    </source>
</evidence>
<evidence type="ECO:0000256" key="5">
    <source>
        <dbReference type="ARBA" id="ARBA00023136"/>
    </source>
</evidence>
<dbReference type="PANTHER" id="PTHR42718">
    <property type="entry name" value="MAJOR FACILITATOR SUPERFAMILY MULTIDRUG TRANSPORTER MFSC"/>
    <property type="match status" value="1"/>
</dbReference>